<protein>
    <submittedName>
        <fullName evidence="3">Uncharacterized protein</fullName>
    </submittedName>
</protein>
<evidence type="ECO:0000313" key="4">
    <source>
        <dbReference type="Proteomes" id="UP001054945"/>
    </source>
</evidence>
<reference evidence="3 4" key="1">
    <citation type="submission" date="2021-06" db="EMBL/GenBank/DDBJ databases">
        <title>Caerostris extrusa draft genome.</title>
        <authorList>
            <person name="Kono N."/>
            <person name="Arakawa K."/>
        </authorList>
    </citation>
    <scope>NUCLEOTIDE SEQUENCE [LARGE SCALE GENOMIC DNA]</scope>
</reference>
<proteinExistence type="predicted"/>
<feature type="signal peptide" evidence="2">
    <location>
        <begin position="1"/>
        <end position="26"/>
    </location>
</feature>
<dbReference type="Proteomes" id="UP001054945">
    <property type="component" value="Unassembled WGS sequence"/>
</dbReference>
<gene>
    <name evidence="3" type="ORF">CEXT_51251</name>
</gene>
<evidence type="ECO:0000256" key="1">
    <source>
        <dbReference type="SAM" id="MobiDB-lite"/>
    </source>
</evidence>
<sequence>MSLLVYLFLTRYFVTCPVILSHPVQGKTQGCRDPIKDGPPKSQPPPLIPTDAAFYREALRPGERSIRDLIKTPRIEFSRRRLSSNHIKRVPSSSSAVEYSKSLFRGVTDLLFGSPLFMVTIQLNPRLCGIVCLNLHTQRRV</sequence>
<organism evidence="3 4">
    <name type="scientific">Caerostris extrusa</name>
    <name type="common">Bark spider</name>
    <name type="synonym">Caerostris bankana</name>
    <dbReference type="NCBI Taxonomy" id="172846"/>
    <lineage>
        <taxon>Eukaryota</taxon>
        <taxon>Metazoa</taxon>
        <taxon>Ecdysozoa</taxon>
        <taxon>Arthropoda</taxon>
        <taxon>Chelicerata</taxon>
        <taxon>Arachnida</taxon>
        <taxon>Araneae</taxon>
        <taxon>Araneomorphae</taxon>
        <taxon>Entelegynae</taxon>
        <taxon>Araneoidea</taxon>
        <taxon>Araneidae</taxon>
        <taxon>Caerostris</taxon>
    </lineage>
</organism>
<feature type="region of interest" description="Disordered" evidence="1">
    <location>
        <begin position="25"/>
        <end position="47"/>
    </location>
</feature>
<dbReference type="EMBL" id="BPLR01012336">
    <property type="protein sequence ID" value="GIY53234.1"/>
    <property type="molecule type" value="Genomic_DNA"/>
</dbReference>
<feature type="chain" id="PRO_5043887395" evidence="2">
    <location>
        <begin position="27"/>
        <end position="141"/>
    </location>
</feature>
<comment type="caution">
    <text evidence="3">The sequence shown here is derived from an EMBL/GenBank/DDBJ whole genome shotgun (WGS) entry which is preliminary data.</text>
</comment>
<keyword evidence="2" id="KW-0732">Signal</keyword>
<accession>A0AAV4U617</accession>
<keyword evidence="4" id="KW-1185">Reference proteome</keyword>
<evidence type="ECO:0000256" key="2">
    <source>
        <dbReference type="SAM" id="SignalP"/>
    </source>
</evidence>
<dbReference type="AlphaFoldDB" id="A0AAV4U617"/>
<name>A0AAV4U617_CAEEX</name>
<evidence type="ECO:0000313" key="3">
    <source>
        <dbReference type="EMBL" id="GIY53234.1"/>
    </source>
</evidence>